<dbReference type="KEGG" id="nhu:H0264_10120"/>
<evidence type="ECO:0008006" key="4">
    <source>
        <dbReference type="Google" id="ProtNLM"/>
    </source>
</evidence>
<dbReference type="EMBL" id="CP059399">
    <property type="protein sequence ID" value="QLY32561.1"/>
    <property type="molecule type" value="Genomic_DNA"/>
</dbReference>
<evidence type="ECO:0000313" key="2">
    <source>
        <dbReference type="EMBL" id="QLY32561.1"/>
    </source>
</evidence>
<proteinExistence type="predicted"/>
<accession>A0A7D6VBR9</accession>
<feature type="region of interest" description="Disordered" evidence="1">
    <location>
        <begin position="285"/>
        <end position="309"/>
    </location>
</feature>
<reference evidence="2 3" key="1">
    <citation type="submission" date="2020-07" db="EMBL/GenBank/DDBJ databases">
        <authorList>
            <person name="Zhuang K."/>
            <person name="Ran Y."/>
        </authorList>
    </citation>
    <scope>NUCLEOTIDE SEQUENCE [LARGE SCALE GENOMIC DNA]</scope>
    <source>
        <strain evidence="2 3">WCH-YHL-001</strain>
    </source>
</reference>
<organism evidence="2 3">
    <name type="scientific">Nocardia huaxiensis</name>
    <dbReference type="NCBI Taxonomy" id="2755382"/>
    <lineage>
        <taxon>Bacteria</taxon>
        <taxon>Bacillati</taxon>
        <taxon>Actinomycetota</taxon>
        <taxon>Actinomycetes</taxon>
        <taxon>Mycobacteriales</taxon>
        <taxon>Nocardiaceae</taxon>
        <taxon>Nocardia</taxon>
    </lineage>
</organism>
<dbReference type="AlphaFoldDB" id="A0A7D6VBR9"/>
<gene>
    <name evidence="2" type="ORF">H0264_10120</name>
</gene>
<protein>
    <recommendedName>
        <fullName evidence="4">Heavy metal-binding domain-containing protein</fullName>
    </recommendedName>
</protein>
<name>A0A7D6VBR9_9NOCA</name>
<sequence length="309" mass="32296">MNDRLRFAAFGGGLVVLFGAALGIGALVGDPTGPAPGTTAAHSEHATTTTETDTANGLEDSESGYTLGEVTAPAAANQQGPLRFRINGPQGAVTRYNTLHEKNLHLIVVRTDASQFRHVHPELAADGTWSIDWKWAEPGTYRVFADFSPAGGPGELTLSRTVTVAGTAPDRPLPPVSKTAEVDGYQVTLTGDMATAGSELKFTVTRGGKPVTDLQPYLGAYAHLVALRASDLAYLHVHPQGEIGKTPPGPDVAFHAEAPSTGKYRLYLDFSHGGKVHTAEFTAETASTTTVSGTPAPSGGHTQHEGGHQ</sequence>
<feature type="compositionally biased region" description="Low complexity" evidence="1">
    <location>
        <begin position="285"/>
        <end position="300"/>
    </location>
</feature>
<dbReference type="RefSeq" id="WP_181583726.1">
    <property type="nucleotide sequence ID" value="NZ_CP059399.1"/>
</dbReference>
<dbReference type="Proteomes" id="UP000515512">
    <property type="component" value="Chromosome"/>
</dbReference>
<evidence type="ECO:0000256" key="1">
    <source>
        <dbReference type="SAM" id="MobiDB-lite"/>
    </source>
</evidence>
<keyword evidence="3" id="KW-1185">Reference proteome</keyword>
<feature type="region of interest" description="Disordered" evidence="1">
    <location>
        <begin position="35"/>
        <end position="64"/>
    </location>
</feature>
<feature type="compositionally biased region" description="Low complexity" evidence="1">
    <location>
        <begin position="38"/>
        <end position="55"/>
    </location>
</feature>
<evidence type="ECO:0000313" key="3">
    <source>
        <dbReference type="Proteomes" id="UP000515512"/>
    </source>
</evidence>